<feature type="compositionally biased region" description="Basic residues" evidence="1">
    <location>
        <begin position="1"/>
        <end position="10"/>
    </location>
</feature>
<dbReference type="EMBL" id="BMSL01000023">
    <property type="protein sequence ID" value="GGS59440.1"/>
    <property type="molecule type" value="Genomic_DNA"/>
</dbReference>
<gene>
    <name evidence="2" type="ORF">GCM10010238_55760</name>
</gene>
<feature type="compositionally biased region" description="Low complexity" evidence="1">
    <location>
        <begin position="61"/>
        <end position="90"/>
    </location>
</feature>
<sequence>MPSRRAKMRAARIGPTVCELDGPMPIENRSKTEMATEDSSKRGWCGEGRGAPSAGGGPGAPRGARPGPVVRPGTAGAAPGRRFGPGTAAAVPDYRSSPGYSGCLSARAVTRAFSASAS</sequence>
<reference evidence="2" key="1">
    <citation type="journal article" date="2014" name="Int. J. Syst. Evol. Microbiol.">
        <title>Complete genome sequence of Corynebacterium casei LMG S-19264T (=DSM 44701T), isolated from a smear-ripened cheese.</title>
        <authorList>
            <consortium name="US DOE Joint Genome Institute (JGI-PGF)"/>
            <person name="Walter F."/>
            <person name="Albersmeier A."/>
            <person name="Kalinowski J."/>
            <person name="Ruckert C."/>
        </authorList>
    </citation>
    <scope>NUCLEOTIDE SEQUENCE</scope>
    <source>
        <strain evidence="2">JCM 4234</strain>
    </source>
</reference>
<keyword evidence="3" id="KW-1185">Reference proteome</keyword>
<evidence type="ECO:0000313" key="2">
    <source>
        <dbReference type="EMBL" id="GGS59440.1"/>
    </source>
</evidence>
<accession>A0A918LK87</accession>
<evidence type="ECO:0000313" key="3">
    <source>
        <dbReference type="Proteomes" id="UP000653493"/>
    </source>
</evidence>
<proteinExistence type="predicted"/>
<protein>
    <submittedName>
        <fullName evidence="2">Uncharacterized protein</fullName>
    </submittedName>
</protein>
<dbReference type="Proteomes" id="UP000653493">
    <property type="component" value="Unassembled WGS sequence"/>
</dbReference>
<feature type="region of interest" description="Disordered" evidence="1">
    <location>
        <begin position="1"/>
        <end position="101"/>
    </location>
</feature>
<reference evidence="2" key="2">
    <citation type="submission" date="2020-09" db="EMBL/GenBank/DDBJ databases">
        <authorList>
            <person name="Sun Q."/>
            <person name="Ohkuma M."/>
        </authorList>
    </citation>
    <scope>NUCLEOTIDE SEQUENCE</scope>
    <source>
        <strain evidence="2">JCM 4234</strain>
    </source>
</reference>
<feature type="compositionally biased region" description="Basic and acidic residues" evidence="1">
    <location>
        <begin position="28"/>
        <end position="41"/>
    </location>
</feature>
<comment type="caution">
    <text evidence="2">The sequence shown here is derived from an EMBL/GenBank/DDBJ whole genome shotgun (WGS) entry which is preliminary data.</text>
</comment>
<dbReference type="AlphaFoldDB" id="A0A918LK87"/>
<evidence type="ECO:0000256" key="1">
    <source>
        <dbReference type="SAM" id="MobiDB-lite"/>
    </source>
</evidence>
<name>A0A918LK87_STRGD</name>
<feature type="compositionally biased region" description="Gly residues" evidence="1">
    <location>
        <begin position="45"/>
        <end position="60"/>
    </location>
</feature>
<organism evidence="2 3">
    <name type="scientific">Streptomyces griseoviridis</name>
    <dbReference type="NCBI Taxonomy" id="45398"/>
    <lineage>
        <taxon>Bacteria</taxon>
        <taxon>Bacillati</taxon>
        <taxon>Actinomycetota</taxon>
        <taxon>Actinomycetes</taxon>
        <taxon>Kitasatosporales</taxon>
        <taxon>Streptomycetaceae</taxon>
        <taxon>Streptomyces</taxon>
    </lineage>
</organism>